<dbReference type="STRING" id="573024.SAMN05216208_0298"/>
<evidence type="ECO:0008006" key="4">
    <source>
        <dbReference type="Google" id="ProtNLM"/>
    </source>
</evidence>
<accession>A0A1N7GAK8</accession>
<dbReference type="EMBL" id="FTNV01000001">
    <property type="protein sequence ID" value="SIS09577.1"/>
    <property type="molecule type" value="Genomic_DNA"/>
</dbReference>
<keyword evidence="3" id="KW-1185">Reference proteome</keyword>
<feature type="chain" id="PRO_5009941977" description="Lipoprotein" evidence="1">
    <location>
        <begin position="22"/>
        <end position="107"/>
    </location>
</feature>
<evidence type="ECO:0000313" key="3">
    <source>
        <dbReference type="Proteomes" id="UP000186019"/>
    </source>
</evidence>
<keyword evidence="1" id="KW-0732">Signal</keyword>
<sequence>MLCRMTALILTALLPPLQACSSEPDWTARKCALYAWAFADALAAQGTDGLRPAFLEANEAFIAGDCRTLPDFCAKGRSEVDLLNLLTVMTMNEGMASTFVPFTCASD</sequence>
<organism evidence="2 3">
    <name type="scientific">Roseovarius nanhaiticus</name>
    <dbReference type="NCBI Taxonomy" id="573024"/>
    <lineage>
        <taxon>Bacteria</taxon>
        <taxon>Pseudomonadati</taxon>
        <taxon>Pseudomonadota</taxon>
        <taxon>Alphaproteobacteria</taxon>
        <taxon>Rhodobacterales</taxon>
        <taxon>Roseobacteraceae</taxon>
        <taxon>Roseovarius</taxon>
    </lineage>
</organism>
<gene>
    <name evidence="2" type="ORF">SAMN05421666_1838</name>
</gene>
<dbReference type="Proteomes" id="UP000186019">
    <property type="component" value="Unassembled WGS sequence"/>
</dbReference>
<protein>
    <recommendedName>
        <fullName evidence="4">Lipoprotein</fullName>
    </recommendedName>
</protein>
<evidence type="ECO:0000256" key="1">
    <source>
        <dbReference type="SAM" id="SignalP"/>
    </source>
</evidence>
<reference evidence="2 3" key="1">
    <citation type="submission" date="2017-01" db="EMBL/GenBank/DDBJ databases">
        <authorList>
            <person name="Mah S.A."/>
            <person name="Swanson W.J."/>
            <person name="Moy G.W."/>
            <person name="Vacquier V.D."/>
        </authorList>
    </citation>
    <scope>NUCLEOTIDE SEQUENCE [LARGE SCALE GENOMIC DNA]</scope>
    <source>
        <strain evidence="2 3">DSM 29590</strain>
    </source>
</reference>
<evidence type="ECO:0000313" key="2">
    <source>
        <dbReference type="EMBL" id="SIS09577.1"/>
    </source>
</evidence>
<name>A0A1N7GAK8_9RHOB</name>
<proteinExistence type="predicted"/>
<dbReference type="AlphaFoldDB" id="A0A1N7GAK8"/>
<feature type="signal peptide" evidence="1">
    <location>
        <begin position="1"/>
        <end position="21"/>
    </location>
</feature>